<dbReference type="GO" id="GO:0072330">
    <property type="term" value="P:monocarboxylic acid biosynthetic process"/>
    <property type="evidence" value="ECO:0007669"/>
    <property type="project" value="UniProtKB-ARBA"/>
</dbReference>
<sequence length="202" mass="22014">MAKYPRPLKQALALLEYVTTNLAIDPSKIVLAGESAGGSIALGLALHLSHPQPSLPKLELKSPFMGLALVSPWVTFSSKASSWTRNRKKDVLSIEMCKVWSEAYMGTSTSDAFSEPLTAPRGWWKDLSISKILLTGGGNEVFIDDLKQMGAILDEELLGKVTTIIIEGMSHGESIFSKILGNEGPTRESDAFVDWICKMTET</sequence>
<evidence type="ECO:0000256" key="1">
    <source>
        <dbReference type="ARBA" id="ARBA00022801"/>
    </source>
</evidence>
<dbReference type="EMBL" id="JAQIZZ010000002">
    <property type="protein sequence ID" value="KAJ5552630.1"/>
    <property type="molecule type" value="Genomic_DNA"/>
</dbReference>
<keyword evidence="1" id="KW-0378">Hydrolase</keyword>
<dbReference type="InterPro" id="IPR029058">
    <property type="entry name" value="AB_hydrolase_fold"/>
</dbReference>
<dbReference type="Gene3D" id="3.40.50.1820">
    <property type="entry name" value="alpha/beta hydrolase"/>
    <property type="match status" value="1"/>
</dbReference>
<name>A0AAD6D320_9EURO</name>
<dbReference type="InterPro" id="IPR013094">
    <property type="entry name" value="AB_hydrolase_3"/>
</dbReference>
<gene>
    <name evidence="3" type="ORF">N7494_002008</name>
</gene>
<keyword evidence="4" id="KW-1185">Reference proteome</keyword>
<organism evidence="3 4">
    <name type="scientific">Penicillium frequentans</name>
    <dbReference type="NCBI Taxonomy" id="3151616"/>
    <lineage>
        <taxon>Eukaryota</taxon>
        <taxon>Fungi</taxon>
        <taxon>Dikarya</taxon>
        <taxon>Ascomycota</taxon>
        <taxon>Pezizomycotina</taxon>
        <taxon>Eurotiomycetes</taxon>
        <taxon>Eurotiomycetidae</taxon>
        <taxon>Eurotiales</taxon>
        <taxon>Aspergillaceae</taxon>
        <taxon>Penicillium</taxon>
    </lineage>
</organism>
<dbReference type="SUPFAM" id="SSF53474">
    <property type="entry name" value="alpha/beta-Hydrolases"/>
    <property type="match status" value="1"/>
</dbReference>
<dbReference type="GO" id="GO:0016787">
    <property type="term" value="F:hydrolase activity"/>
    <property type="evidence" value="ECO:0007669"/>
    <property type="project" value="UniProtKB-KW"/>
</dbReference>
<dbReference type="PANTHER" id="PTHR48081">
    <property type="entry name" value="AB HYDROLASE SUPERFAMILY PROTEIN C4A8.06C"/>
    <property type="match status" value="1"/>
</dbReference>
<reference evidence="3 4" key="1">
    <citation type="journal article" date="2023" name="IMA Fungus">
        <title>Comparative genomic study of the Penicillium genus elucidates a diverse pangenome and 15 lateral gene transfer events.</title>
        <authorList>
            <person name="Petersen C."/>
            <person name="Sorensen T."/>
            <person name="Nielsen M.R."/>
            <person name="Sondergaard T.E."/>
            <person name="Sorensen J.L."/>
            <person name="Fitzpatrick D.A."/>
            <person name="Frisvad J.C."/>
            <person name="Nielsen K.L."/>
        </authorList>
    </citation>
    <scope>NUCLEOTIDE SEQUENCE [LARGE SCALE GENOMIC DNA]</scope>
    <source>
        <strain evidence="3 4">IBT 35679</strain>
    </source>
</reference>
<dbReference type="PANTHER" id="PTHR48081:SF31">
    <property type="entry name" value="STERYL ACETYL HYDROLASE MUG81-RELATED"/>
    <property type="match status" value="1"/>
</dbReference>
<feature type="domain" description="Alpha/beta hydrolase fold-3" evidence="2">
    <location>
        <begin position="2"/>
        <end position="172"/>
    </location>
</feature>
<comment type="caution">
    <text evidence="3">The sequence shown here is derived from an EMBL/GenBank/DDBJ whole genome shotgun (WGS) entry which is preliminary data.</text>
</comment>
<proteinExistence type="predicted"/>
<evidence type="ECO:0000313" key="4">
    <source>
        <dbReference type="Proteomes" id="UP001220324"/>
    </source>
</evidence>
<dbReference type="InterPro" id="IPR050300">
    <property type="entry name" value="GDXG_lipolytic_enzyme"/>
</dbReference>
<protein>
    <submittedName>
        <fullName evidence="3">Alpha/beta-hydrolase</fullName>
    </submittedName>
</protein>
<dbReference type="Pfam" id="PF07859">
    <property type="entry name" value="Abhydrolase_3"/>
    <property type="match status" value="1"/>
</dbReference>
<evidence type="ECO:0000313" key="3">
    <source>
        <dbReference type="EMBL" id="KAJ5552630.1"/>
    </source>
</evidence>
<dbReference type="AlphaFoldDB" id="A0AAD6D320"/>
<dbReference type="GO" id="GO:0017000">
    <property type="term" value="P:antibiotic biosynthetic process"/>
    <property type="evidence" value="ECO:0007669"/>
    <property type="project" value="UniProtKB-ARBA"/>
</dbReference>
<accession>A0AAD6D320</accession>
<evidence type="ECO:0000259" key="2">
    <source>
        <dbReference type="Pfam" id="PF07859"/>
    </source>
</evidence>
<dbReference type="Proteomes" id="UP001220324">
    <property type="component" value="Unassembled WGS sequence"/>
</dbReference>